<organism evidence="1 2">
    <name type="scientific">Amycolatopsis roodepoortensis</name>
    <dbReference type="NCBI Taxonomy" id="700274"/>
    <lineage>
        <taxon>Bacteria</taxon>
        <taxon>Bacillati</taxon>
        <taxon>Actinomycetota</taxon>
        <taxon>Actinomycetes</taxon>
        <taxon>Pseudonocardiales</taxon>
        <taxon>Pseudonocardiaceae</taxon>
        <taxon>Amycolatopsis</taxon>
    </lineage>
</organism>
<dbReference type="RefSeq" id="WP_192741219.1">
    <property type="nucleotide sequence ID" value="NZ_JADBEJ010000001.1"/>
</dbReference>
<reference evidence="1 2" key="1">
    <citation type="submission" date="2020-10" db="EMBL/GenBank/DDBJ databases">
        <title>Sequencing the genomes of 1000 actinobacteria strains.</title>
        <authorList>
            <person name="Klenk H.-P."/>
        </authorList>
    </citation>
    <scope>NUCLEOTIDE SEQUENCE [LARGE SCALE GENOMIC DNA]</scope>
    <source>
        <strain evidence="1 2">DSM 46661</strain>
    </source>
</reference>
<accession>A0ABR9KYG1</accession>
<keyword evidence="2" id="KW-1185">Reference proteome</keyword>
<evidence type="ECO:0000313" key="2">
    <source>
        <dbReference type="Proteomes" id="UP000656548"/>
    </source>
</evidence>
<name>A0ABR9KYG1_9PSEU</name>
<evidence type="ECO:0008006" key="3">
    <source>
        <dbReference type="Google" id="ProtNLM"/>
    </source>
</evidence>
<protein>
    <recommendedName>
        <fullName evidence="3">Secreted protein</fullName>
    </recommendedName>
</protein>
<dbReference type="EMBL" id="JADBEJ010000001">
    <property type="protein sequence ID" value="MBE1573395.1"/>
    <property type="molecule type" value="Genomic_DNA"/>
</dbReference>
<dbReference type="Proteomes" id="UP000656548">
    <property type="component" value="Unassembled WGS sequence"/>
</dbReference>
<proteinExistence type="predicted"/>
<evidence type="ECO:0000313" key="1">
    <source>
        <dbReference type="EMBL" id="MBE1573395.1"/>
    </source>
</evidence>
<comment type="caution">
    <text evidence="1">The sequence shown here is derived from an EMBL/GenBank/DDBJ whole genome shotgun (WGS) entry which is preliminary data.</text>
</comment>
<gene>
    <name evidence="1" type="ORF">H4W30_000424</name>
</gene>
<sequence>MNAWLTSLIAVAGTLLGSTSTFLFQRLSTARTERFTREERLRQDRTEACVDFAGAITGLRRGAVSLWLLRRRAAAGDEDLRAAFTESDVLGAAADHARFRVALLTGDPELVALADAAFEHCGAIREAADHAELADHEERCQRALDAFIDAAGVQVRGVRPARRRSLGGSNA</sequence>